<feature type="domain" description="Zinc finger CHCC-type" evidence="12">
    <location>
        <begin position="75"/>
        <end position="110"/>
    </location>
</feature>
<keyword evidence="8 11" id="KW-0249">Electron transport</keyword>
<dbReference type="EMBL" id="UXSR01005506">
    <property type="protein sequence ID" value="VDD82401.1"/>
    <property type="molecule type" value="Genomic_DNA"/>
</dbReference>
<comment type="function">
    <text evidence="1 11">Accessory subunit of the mitochondrial membrane respiratory chain NADH dehydrogenase (Complex I), that is believed not to be involved in catalysis. Complex I functions in the transfer of electrons from NADH to the respiratory chain. The immediate electron acceptor for the enzyme is believed to be ubiquinone.</text>
</comment>
<evidence type="ECO:0000256" key="3">
    <source>
        <dbReference type="ARBA" id="ARBA00007291"/>
    </source>
</evidence>
<accession>A0A158QVS6</accession>
<keyword evidence="6 11" id="KW-0999">Mitochondrion inner membrane</keyword>
<dbReference type="PANTHER" id="PTHR13156">
    <property type="entry name" value="NADH-UBIQUINONE OXIDOREDUCTASE 13 KD-A SUBUNIT"/>
    <property type="match status" value="1"/>
</dbReference>
<dbReference type="GO" id="GO:0006120">
    <property type="term" value="P:mitochondrial electron transport, NADH to ubiquinone"/>
    <property type="evidence" value="ECO:0007669"/>
    <property type="project" value="InterPro"/>
</dbReference>
<evidence type="ECO:0000259" key="12">
    <source>
        <dbReference type="Pfam" id="PF10276"/>
    </source>
</evidence>
<dbReference type="FunFam" id="2.60.260.40:FF:000003">
    <property type="entry name" value="NADH dehydrogenase [ubiquinone] iron-sulfur protein 6, mitochondrial"/>
    <property type="match status" value="1"/>
</dbReference>
<comment type="subcellular location">
    <subcellularLocation>
        <location evidence="2">Mitochondrion inner membrane</location>
        <topology evidence="2">Peripheral membrane protein</topology>
        <orientation evidence="2">Matrix side</orientation>
    </subcellularLocation>
</comment>
<gene>
    <name evidence="13" type="ORF">MCOS_LOCUS8404</name>
</gene>
<dbReference type="WBParaSite" id="MCU_005865-RA">
    <property type="protein sequence ID" value="MCU_005865-RA"/>
    <property type="gene ID" value="MCU_005865"/>
</dbReference>
<evidence type="ECO:0000256" key="7">
    <source>
        <dbReference type="ARBA" id="ARBA00022946"/>
    </source>
</evidence>
<keyword evidence="9 11" id="KW-0496">Mitochondrion</keyword>
<name>A0A158QVS6_MESCO</name>
<dbReference type="PANTHER" id="PTHR13156:SF0">
    <property type="entry name" value="NADH DEHYDROGENASE [UBIQUINONE] IRON-SULFUR PROTEIN 6, MITOCHONDRIAL"/>
    <property type="match status" value="1"/>
</dbReference>
<evidence type="ECO:0000256" key="11">
    <source>
        <dbReference type="PIRNR" id="PIRNR016564"/>
    </source>
</evidence>
<dbReference type="AlphaFoldDB" id="A0A158QVS6"/>
<keyword evidence="4 11" id="KW-0813">Transport</keyword>
<dbReference type="Gene3D" id="2.60.260.40">
    <property type="entry name" value="q5lls5 like domains"/>
    <property type="match status" value="1"/>
</dbReference>
<dbReference type="OrthoDB" id="307899at2759"/>
<protein>
    <recommendedName>
        <fullName evidence="11">NADH dehydrogenase [ubiquinone] iron-sulfur protein 6, mitochondrial</fullName>
    </recommendedName>
</protein>
<keyword evidence="5 11" id="KW-0679">Respiratory chain</keyword>
<dbReference type="InterPro" id="IPR016668">
    <property type="entry name" value="NDUFS6"/>
</dbReference>
<evidence type="ECO:0000256" key="5">
    <source>
        <dbReference type="ARBA" id="ARBA00022660"/>
    </source>
</evidence>
<evidence type="ECO:0000313" key="15">
    <source>
        <dbReference type="WBParaSite" id="MCU_005865-RA"/>
    </source>
</evidence>
<proteinExistence type="inferred from homology"/>
<keyword evidence="7" id="KW-0809">Transit peptide</keyword>
<evidence type="ECO:0000256" key="1">
    <source>
        <dbReference type="ARBA" id="ARBA00003195"/>
    </source>
</evidence>
<evidence type="ECO:0000256" key="2">
    <source>
        <dbReference type="ARBA" id="ARBA00004443"/>
    </source>
</evidence>
<dbReference type="Proteomes" id="UP000267029">
    <property type="component" value="Unassembled WGS sequence"/>
</dbReference>
<comment type="similarity">
    <text evidence="3 11">Belongs to the complex I NDUFS6 subunit family.</text>
</comment>
<evidence type="ECO:0000313" key="14">
    <source>
        <dbReference type="Proteomes" id="UP000267029"/>
    </source>
</evidence>
<reference evidence="15" key="2">
    <citation type="submission" date="2019-11" db="UniProtKB">
        <authorList>
            <consortium name="WormBaseParasite"/>
        </authorList>
    </citation>
    <scope>IDENTIFICATION</scope>
</reference>
<dbReference type="GO" id="GO:0005743">
    <property type="term" value="C:mitochondrial inner membrane"/>
    <property type="evidence" value="ECO:0007669"/>
    <property type="project" value="UniProtKB-SubCell"/>
</dbReference>
<sequence>MKFERLFRSFLRTLRPPTLKVPDAVSSGAIKTHTGQTFDKSDYRAARFMQSTKLVNKNFAMELIEKVPPKKVADRIVACDGGNGALGHPKVYINLDKPGPHTCGYCGLRYEQVHSH</sequence>
<evidence type="ECO:0000256" key="6">
    <source>
        <dbReference type="ARBA" id="ARBA00022792"/>
    </source>
</evidence>
<evidence type="ECO:0000256" key="10">
    <source>
        <dbReference type="ARBA" id="ARBA00023136"/>
    </source>
</evidence>
<keyword evidence="10 11" id="KW-0472">Membrane</keyword>
<evidence type="ECO:0000256" key="4">
    <source>
        <dbReference type="ARBA" id="ARBA00022448"/>
    </source>
</evidence>
<reference evidence="13 14" key="1">
    <citation type="submission" date="2018-10" db="EMBL/GenBank/DDBJ databases">
        <authorList>
            <consortium name="Pathogen Informatics"/>
        </authorList>
    </citation>
    <scope>NUCLEOTIDE SEQUENCE [LARGE SCALE GENOMIC DNA]</scope>
</reference>
<evidence type="ECO:0000256" key="8">
    <source>
        <dbReference type="ARBA" id="ARBA00022982"/>
    </source>
</evidence>
<dbReference type="PIRSF" id="PIRSF016564">
    <property type="entry name" value="CI-13KD-A"/>
    <property type="match status" value="1"/>
</dbReference>
<evidence type="ECO:0000256" key="9">
    <source>
        <dbReference type="ARBA" id="ARBA00023128"/>
    </source>
</evidence>
<dbReference type="STRING" id="53468.A0A158QVS6"/>
<dbReference type="InterPro" id="IPR019401">
    <property type="entry name" value="Znf_CHCC"/>
</dbReference>
<organism evidence="13 14">
    <name type="scientific">Mesocestoides corti</name>
    <name type="common">Flatworm</name>
    <dbReference type="NCBI Taxonomy" id="53468"/>
    <lineage>
        <taxon>Eukaryota</taxon>
        <taxon>Metazoa</taxon>
        <taxon>Spiralia</taxon>
        <taxon>Lophotrochozoa</taxon>
        <taxon>Platyhelminthes</taxon>
        <taxon>Cestoda</taxon>
        <taxon>Eucestoda</taxon>
        <taxon>Cyclophyllidea</taxon>
        <taxon>Mesocestoididae</taxon>
        <taxon>Mesocestoides</taxon>
    </lineage>
</organism>
<keyword evidence="14" id="KW-1185">Reference proteome</keyword>
<evidence type="ECO:0000313" key="13">
    <source>
        <dbReference type="EMBL" id="VDD82401.1"/>
    </source>
</evidence>
<dbReference type="Pfam" id="PF10276">
    <property type="entry name" value="zf-CHCC"/>
    <property type="match status" value="1"/>
</dbReference>